<dbReference type="PROSITE" id="PS00166">
    <property type="entry name" value="ENOYL_COA_HYDRATASE"/>
    <property type="match status" value="1"/>
</dbReference>
<dbReference type="RefSeq" id="WP_064781978.1">
    <property type="nucleotide sequence ID" value="NZ_JPVZ01000008.1"/>
</dbReference>
<comment type="caution">
    <text evidence="3">The sequence shown here is derived from an EMBL/GenBank/DDBJ whole genome shotgun (WGS) entry which is preliminary data.</text>
</comment>
<dbReference type="SUPFAM" id="SSF52096">
    <property type="entry name" value="ClpP/crotonase"/>
    <property type="match status" value="1"/>
</dbReference>
<dbReference type="InterPro" id="IPR001753">
    <property type="entry name" value="Enoyl-CoA_hydra/iso"/>
</dbReference>
<evidence type="ECO:0000256" key="1">
    <source>
        <dbReference type="ARBA" id="ARBA00005254"/>
    </source>
</evidence>
<keyword evidence="3" id="KW-0456">Lyase</keyword>
<dbReference type="PANTHER" id="PTHR43459:SF1">
    <property type="entry name" value="EG:BACN32G11.4 PROTEIN"/>
    <property type="match status" value="1"/>
</dbReference>
<dbReference type="PANTHER" id="PTHR43459">
    <property type="entry name" value="ENOYL-COA HYDRATASE"/>
    <property type="match status" value="1"/>
</dbReference>
<reference evidence="3 4" key="1">
    <citation type="submission" date="2014-07" db="EMBL/GenBank/DDBJ databases">
        <title>Draft genome sequence of Thalassospira tepidiphila 1-1B.</title>
        <authorList>
            <person name="Lai Q."/>
            <person name="Shao Z."/>
        </authorList>
    </citation>
    <scope>NUCLEOTIDE SEQUENCE [LARGE SCALE GENOMIC DNA]</scope>
    <source>
        <strain evidence="3 4">MCCC 1A03514</strain>
    </source>
</reference>
<dbReference type="InterPro" id="IPR029045">
    <property type="entry name" value="ClpP/crotonase-like_dom_sf"/>
</dbReference>
<dbReference type="Proteomes" id="UP000094009">
    <property type="component" value="Unassembled WGS sequence"/>
</dbReference>
<dbReference type="AlphaFoldDB" id="A0A853KXF4"/>
<dbReference type="Gene3D" id="1.10.12.10">
    <property type="entry name" value="Lyase 2-enoyl-coa Hydratase, Chain A, domain 2"/>
    <property type="match status" value="1"/>
</dbReference>
<dbReference type="EC" id="4.2.1.17" evidence="3"/>
<dbReference type="NCBIfam" id="NF006107">
    <property type="entry name" value="PRK08258.1"/>
    <property type="match status" value="1"/>
</dbReference>
<gene>
    <name evidence="3" type="ORF">TH4_17030</name>
</gene>
<proteinExistence type="inferred from homology"/>
<dbReference type="GO" id="GO:0004300">
    <property type="term" value="F:enoyl-CoA hydratase activity"/>
    <property type="evidence" value="ECO:0007669"/>
    <property type="project" value="UniProtKB-EC"/>
</dbReference>
<dbReference type="EMBL" id="JPVZ01000008">
    <property type="protein sequence ID" value="OAZ08655.1"/>
    <property type="molecule type" value="Genomic_DNA"/>
</dbReference>
<comment type="similarity">
    <text evidence="1 2">Belongs to the enoyl-CoA hydratase/isomerase family.</text>
</comment>
<dbReference type="Gene3D" id="3.90.226.10">
    <property type="entry name" value="2-enoyl-CoA Hydratase, Chain A, domain 1"/>
    <property type="match status" value="1"/>
</dbReference>
<sequence length="270" mass="29277">MTKMANITPKHFNWRMEGDVAVISLDRPDRKNPLTFESYAELRDTFRDLVYADDVNAVVFGSNGGNFCSGGDVHDIIGPLIDKDMKGLLEFTRMTGDLVKAIIGCGKPVIAAVDGVCVGAGAIIAMASDLRLATAASKTAFLFTRVGLAGCDMGACAILPRIIGQGRAAELLYTGRSMSAEEGERWGFYNRLVEADVLEAEAIALATRISQGPNFGHMMTKTMLAQEWNMSIEQAIEAEAQAQAICMQTEDFNRAYKAFVAKEKPVFEGD</sequence>
<dbReference type="InterPro" id="IPR018376">
    <property type="entry name" value="Enoyl-CoA_hyd/isom_CS"/>
</dbReference>
<dbReference type="Pfam" id="PF00378">
    <property type="entry name" value="ECH_1"/>
    <property type="match status" value="1"/>
</dbReference>
<evidence type="ECO:0000313" key="4">
    <source>
        <dbReference type="Proteomes" id="UP000094009"/>
    </source>
</evidence>
<organism evidence="3 4">
    <name type="scientific">Thalassospira tepidiphila MCCC 1A03514</name>
    <dbReference type="NCBI Taxonomy" id="1177930"/>
    <lineage>
        <taxon>Bacteria</taxon>
        <taxon>Pseudomonadati</taxon>
        <taxon>Pseudomonadota</taxon>
        <taxon>Alphaproteobacteria</taxon>
        <taxon>Rhodospirillales</taxon>
        <taxon>Thalassospiraceae</taxon>
        <taxon>Thalassospira</taxon>
    </lineage>
</organism>
<dbReference type="CDD" id="cd06558">
    <property type="entry name" value="crotonase-like"/>
    <property type="match status" value="1"/>
</dbReference>
<evidence type="ECO:0000256" key="2">
    <source>
        <dbReference type="RuleBase" id="RU003707"/>
    </source>
</evidence>
<protein>
    <submittedName>
        <fullName evidence="3">Enoyl-CoA hydratase</fullName>
        <ecNumber evidence="3">4.2.1.17</ecNumber>
    </submittedName>
</protein>
<name>A0A853KXF4_9PROT</name>
<accession>A0A853KXF4</accession>
<evidence type="ECO:0000313" key="3">
    <source>
        <dbReference type="EMBL" id="OAZ08655.1"/>
    </source>
</evidence>
<dbReference type="InterPro" id="IPR014748">
    <property type="entry name" value="Enoyl-CoA_hydra_C"/>
</dbReference>